<evidence type="ECO:0000313" key="2">
    <source>
        <dbReference type="Proteomes" id="UP000789920"/>
    </source>
</evidence>
<sequence length="223" mass="26796">MNKLGNSIHQNLILVIQYPNNITFNIFGIYLGSLNEAKPHIQEFVELTKPKNKSYVERDWYHANINTVWKKWTHFKITSFYIDSTGLSYEGVEYLMEFMRNFKCVFNVRTMLIGGGKANEIERNEMAFVYRNFMYFLGIGLFLDEDNYETCIEDLKSFSRVFQKNYTSFESYQNYIERALENWQCRYYGEYFEKLVEIKQKYDPNNLFNWNQSIPTTTEISCY</sequence>
<reference evidence="1" key="1">
    <citation type="submission" date="2021-06" db="EMBL/GenBank/DDBJ databases">
        <authorList>
            <person name="Kallberg Y."/>
            <person name="Tangrot J."/>
            <person name="Rosling A."/>
        </authorList>
    </citation>
    <scope>NUCLEOTIDE SEQUENCE</scope>
    <source>
        <strain evidence="1">MA461A</strain>
    </source>
</reference>
<accession>A0ACA9Q1W1</accession>
<keyword evidence="2" id="KW-1185">Reference proteome</keyword>
<dbReference type="EMBL" id="CAJVQC010025537">
    <property type="protein sequence ID" value="CAG8730305.1"/>
    <property type="molecule type" value="Genomic_DNA"/>
</dbReference>
<evidence type="ECO:0000313" key="1">
    <source>
        <dbReference type="EMBL" id="CAG8730305.1"/>
    </source>
</evidence>
<name>A0ACA9Q1W1_9GLOM</name>
<proteinExistence type="predicted"/>
<gene>
    <name evidence="1" type="ORF">RPERSI_LOCUS12089</name>
</gene>
<comment type="caution">
    <text evidence="1">The sequence shown here is derived from an EMBL/GenBank/DDBJ whole genome shotgun (WGS) entry which is preliminary data.</text>
</comment>
<dbReference type="Proteomes" id="UP000789920">
    <property type="component" value="Unassembled WGS sequence"/>
</dbReference>
<organism evidence="1 2">
    <name type="scientific">Racocetra persica</name>
    <dbReference type="NCBI Taxonomy" id="160502"/>
    <lineage>
        <taxon>Eukaryota</taxon>
        <taxon>Fungi</taxon>
        <taxon>Fungi incertae sedis</taxon>
        <taxon>Mucoromycota</taxon>
        <taxon>Glomeromycotina</taxon>
        <taxon>Glomeromycetes</taxon>
        <taxon>Diversisporales</taxon>
        <taxon>Gigasporaceae</taxon>
        <taxon>Racocetra</taxon>
    </lineage>
</organism>
<protein>
    <submittedName>
        <fullName evidence="1">10824_t:CDS:1</fullName>
    </submittedName>
</protein>